<name>A0AA51X898_9GAMM</name>
<dbReference type="SUPFAM" id="SSF55658">
    <property type="entry name" value="L9 N-domain-like"/>
    <property type="match status" value="1"/>
</dbReference>
<dbReference type="Proteomes" id="UP001239782">
    <property type="component" value="Chromosome"/>
</dbReference>
<dbReference type="Pfam" id="PF01281">
    <property type="entry name" value="Ribosomal_L9_N"/>
    <property type="match status" value="1"/>
</dbReference>
<dbReference type="InterPro" id="IPR020594">
    <property type="entry name" value="Ribosomal_bL9_bac/chp"/>
</dbReference>
<reference evidence="10 11" key="1">
    <citation type="submission" date="2023-08" db="EMBL/GenBank/DDBJ databases">
        <title>Pleionea litopenaei sp. nov., isolated from stomach of juvenile Litopenaeus vannamei.</title>
        <authorList>
            <person name="Rho A.M."/>
            <person name="Hwang C.Y."/>
        </authorList>
    </citation>
    <scope>NUCLEOTIDE SEQUENCE [LARGE SCALE GENOMIC DNA]</scope>
    <source>
        <strain evidence="10 11">HL-JVS1</strain>
    </source>
</reference>
<comment type="function">
    <text evidence="7">Binds to the 23S rRNA.</text>
</comment>
<evidence type="ECO:0000256" key="4">
    <source>
        <dbReference type="ARBA" id="ARBA00022980"/>
    </source>
</evidence>
<dbReference type="Gene3D" id="3.10.430.100">
    <property type="entry name" value="Ribosomal protein L9, C-terminal domain"/>
    <property type="match status" value="1"/>
</dbReference>
<dbReference type="InterPro" id="IPR009027">
    <property type="entry name" value="Ribosomal_bL9/RNase_H1_N"/>
</dbReference>
<organism evidence="10 11">
    <name type="scientific">Pleionea litopenaei</name>
    <dbReference type="NCBI Taxonomy" id="3070815"/>
    <lineage>
        <taxon>Bacteria</taxon>
        <taxon>Pseudomonadati</taxon>
        <taxon>Pseudomonadota</taxon>
        <taxon>Gammaproteobacteria</taxon>
        <taxon>Oceanospirillales</taxon>
        <taxon>Pleioneaceae</taxon>
        <taxon>Pleionea</taxon>
    </lineage>
</organism>
<keyword evidence="5 7" id="KW-0687">Ribonucleoprotein</keyword>
<evidence type="ECO:0000256" key="1">
    <source>
        <dbReference type="ARBA" id="ARBA00010605"/>
    </source>
</evidence>
<evidence type="ECO:0000256" key="8">
    <source>
        <dbReference type="SAM" id="Coils"/>
    </source>
</evidence>
<proteinExistence type="inferred from homology"/>
<dbReference type="InterPro" id="IPR020070">
    <property type="entry name" value="Ribosomal_bL9_N"/>
</dbReference>
<dbReference type="GO" id="GO:0019843">
    <property type="term" value="F:rRNA binding"/>
    <property type="evidence" value="ECO:0007669"/>
    <property type="project" value="UniProtKB-UniRule"/>
</dbReference>
<dbReference type="GO" id="GO:0005840">
    <property type="term" value="C:ribosome"/>
    <property type="evidence" value="ECO:0007669"/>
    <property type="project" value="UniProtKB-KW"/>
</dbReference>
<dbReference type="RefSeq" id="WP_309203939.1">
    <property type="nucleotide sequence ID" value="NZ_CP133548.1"/>
</dbReference>
<dbReference type="InterPro" id="IPR036935">
    <property type="entry name" value="Ribosomal_bL9_N_sf"/>
</dbReference>
<evidence type="ECO:0000259" key="9">
    <source>
        <dbReference type="PROSITE" id="PS00651"/>
    </source>
</evidence>
<dbReference type="HAMAP" id="MF_00503">
    <property type="entry name" value="Ribosomal_bL9"/>
    <property type="match status" value="1"/>
</dbReference>
<dbReference type="PANTHER" id="PTHR21368">
    <property type="entry name" value="50S RIBOSOMAL PROTEIN L9"/>
    <property type="match status" value="1"/>
</dbReference>
<keyword evidence="4 7" id="KW-0689">Ribosomal protein</keyword>
<dbReference type="EMBL" id="CP133548">
    <property type="protein sequence ID" value="WMS88719.1"/>
    <property type="molecule type" value="Genomic_DNA"/>
</dbReference>
<dbReference type="GO" id="GO:0003735">
    <property type="term" value="F:structural constituent of ribosome"/>
    <property type="evidence" value="ECO:0007669"/>
    <property type="project" value="InterPro"/>
</dbReference>
<protein>
    <recommendedName>
        <fullName evidence="6 7">Large ribosomal subunit protein bL9</fullName>
    </recommendedName>
</protein>
<evidence type="ECO:0000256" key="2">
    <source>
        <dbReference type="ARBA" id="ARBA00022730"/>
    </source>
</evidence>
<evidence type="ECO:0000256" key="6">
    <source>
        <dbReference type="ARBA" id="ARBA00035292"/>
    </source>
</evidence>
<evidence type="ECO:0000313" key="11">
    <source>
        <dbReference type="Proteomes" id="UP001239782"/>
    </source>
</evidence>
<keyword evidence="3 7" id="KW-0694">RNA-binding</keyword>
<evidence type="ECO:0000313" key="10">
    <source>
        <dbReference type="EMBL" id="WMS88719.1"/>
    </source>
</evidence>
<keyword evidence="2 7" id="KW-0699">rRNA-binding</keyword>
<dbReference type="NCBIfam" id="TIGR00158">
    <property type="entry name" value="L9"/>
    <property type="match status" value="1"/>
</dbReference>
<evidence type="ECO:0000256" key="7">
    <source>
        <dbReference type="HAMAP-Rule" id="MF_00503"/>
    </source>
</evidence>
<dbReference type="InterPro" id="IPR036791">
    <property type="entry name" value="Ribosomal_bL9_C_sf"/>
</dbReference>
<dbReference type="PROSITE" id="PS00651">
    <property type="entry name" value="RIBOSOMAL_L9"/>
    <property type="match status" value="1"/>
</dbReference>
<dbReference type="AlphaFoldDB" id="A0AA51X898"/>
<gene>
    <name evidence="7 10" type="primary">rplI</name>
    <name evidence="10" type="ORF">Q9312_07330</name>
</gene>
<feature type="coiled-coil region" evidence="8">
    <location>
        <begin position="37"/>
        <end position="75"/>
    </location>
</feature>
<evidence type="ECO:0000256" key="3">
    <source>
        <dbReference type="ARBA" id="ARBA00022884"/>
    </source>
</evidence>
<dbReference type="SUPFAM" id="SSF55653">
    <property type="entry name" value="Ribosomal protein L9 C-domain"/>
    <property type="match status" value="1"/>
</dbReference>
<keyword evidence="11" id="KW-1185">Reference proteome</keyword>
<dbReference type="Pfam" id="PF03948">
    <property type="entry name" value="Ribosomal_L9_C"/>
    <property type="match status" value="1"/>
</dbReference>
<dbReference type="InterPro" id="IPR000244">
    <property type="entry name" value="Ribosomal_bL9"/>
</dbReference>
<accession>A0AA51X898</accession>
<comment type="similarity">
    <text evidence="1 7">Belongs to the bacterial ribosomal protein bL9 family.</text>
</comment>
<dbReference type="GO" id="GO:1990904">
    <property type="term" value="C:ribonucleoprotein complex"/>
    <property type="evidence" value="ECO:0007669"/>
    <property type="project" value="UniProtKB-KW"/>
</dbReference>
<sequence>MEVILLEKIRNLGDLGDKVSVANGYGRNYLVPHGKAVPATKDNLEAFEARRAELEKQAAELLSAAEARAEKLKELVVTIPANAGDEGKLFGSIGTRDIADAITAAGTEVEKAEVKMPHGVIRNTGEFEIDLALHTDVTVTIKVNVVPEAA</sequence>
<dbReference type="InterPro" id="IPR020069">
    <property type="entry name" value="Ribosomal_bL9_C"/>
</dbReference>
<dbReference type="KEGG" id="plei:Q9312_07330"/>
<dbReference type="GO" id="GO:0006412">
    <property type="term" value="P:translation"/>
    <property type="evidence" value="ECO:0007669"/>
    <property type="project" value="UniProtKB-UniRule"/>
</dbReference>
<dbReference type="Gene3D" id="3.40.5.10">
    <property type="entry name" value="Ribosomal protein L9, N-terminal domain"/>
    <property type="match status" value="1"/>
</dbReference>
<evidence type="ECO:0000256" key="5">
    <source>
        <dbReference type="ARBA" id="ARBA00023274"/>
    </source>
</evidence>
<keyword evidence="8" id="KW-0175">Coiled coil</keyword>
<feature type="domain" description="Ribosomal protein L9" evidence="9">
    <location>
        <begin position="13"/>
        <end position="40"/>
    </location>
</feature>